<dbReference type="AlphaFoldDB" id="A0A8K0RK51"/>
<dbReference type="OrthoDB" id="6133115at2759"/>
<sequence>MGHGKEEQAQAALIKYHGNGNPESAVVKLEPEEMRASIEYQAEIEGSKKWWDYHMLFIGGSVITYYMPVILENVGITSSSQQLLLNGVNVIFGFFSGIVGLFSVKKFSR</sequence>
<evidence type="ECO:0000313" key="3">
    <source>
        <dbReference type="Proteomes" id="UP000813427"/>
    </source>
</evidence>
<accession>A0A8K0RK51</accession>
<proteinExistence type="predicted"/>
<evidence type="ECO:0000256" key="1">
    <source>
        <dbReference type="SAM" id="Phobius"/>
    </source>
</evidence>
<dbReference type="Proteomes" id="UP000813427">
    <property type="component" value="Unassembled WGS sequence"/>
</dbReference>
<dbReference type="InterPro" id="IPR036259">
    <property type="entry name" value="MFS_trans_sf"/>
</dbReference>
<reference evidence="2" key="1">
    <citation type="journal article" date="2021" name="Nat. Commun.">
        <title>Genetic determinants of endophytism in the Arabidopsis root mycobiome.</title>
        <authorList>
            <person name="Mesny F."/>
            <person name="Miyauchi S."/>
            <person name="Thiergart T."/>
            <person name="Pickel B."/>
            <person name="Atanasova L."/>
            <person name="Karlsson M."/>
            <person name="Huettel B."/>
            <person name="Barry K.W."/>
            <person name="Haridas S."/>
            <person name="Chen C."/>
            <person name="Bauer D."/>
            <person name="Andreopoulos W."/>
            <person name="Pangilinan J."/>
            <person name="LaButti K."/>
            <person name="Riley R."/>
            <person name="Lipzen A."/>
            <person name="Clum A."/>
            <person name="Drula E."/>
            <person name="Henrissat B."/>
            <person name="Kohler A."/>
            <person name="Grigoriev I.V."/>
            <person name="Martin F.M."/>
            <person name="Hacquard S."/>
        </authorList>
    </citation>
    <scope>NUCLEOTIDE SEQUENCE</scope>
    <source>
        <strain evidence="2">MPI-SDFR-AT-0068</strain>
    </source>
</reference>
<feature type="transmembrane region" description="Helical" evidence="1">
    <location>
        <begin position="83"/>
        <end position="104"/>
    </location>
</feature>
<gene>
    <name evidence="2" type="ORF">BKA59DRAFT_517227</name>
</gene>
<feature type="transmembrane region" description="Helical" evidence="1">
    <location>
        <begin position="53"/>
        <end position="71"/>
    </location>
</feature>
<keyword evidence="1" id="KW-0812">Transmembrane</keyword>
<keyword evidence="1" id="KW-1133">Transmembrane helix</keyword>
<keyword evidence="1" id="KW-0472">Membrane</keyword>
<evidence type="ECO:0000313" key="2">
    <source>
        <dbReference type="EMBL" id="KAH7232780.1"/>
    </source>
</evidence>
<organism evidence="2 3">
    <name type="scientific">Fusarium tricinctum</name>
    <dbReference type="NCBI Taxonomy" id="61284"/>
    <lineage>
        <taxon>Eukaryota</taxon>
        <taxon>Fungi</taxon>
        <taxon>Dikarya</taxon>
        <taxon>Ascomycota</taxon>
        <taxon>Pezizomycotina</taxon>
        <taxon>Sordariomycetes</taxon>
        <taxon>Hypocreomycetidae</taxon>
        <taxon>Hypocreales</taxon>
        <taxon>Nectriaceae</taxon>
        <taxon>Fusarium</taxon>
        <taxon>Fusarium tricinctum species complex</taxon>
    </lineage>
</organism>
<comment type="caution">
    <text evidence="2">The sequence shown here is derived from an EMBL/GenBank/DDBJ whole genome shotgun (WGS) entry which is preliminary data.</text>
</comment>
<keyword evidence="3" id="KW-1185">Reference proteome</keyword>
<name>A0A8K0RK51_9HYPO</name>
<dbReference type="EMBL" id="JAGPXF010000008">
    <property type="protein sequence ID" value="KAH7232780.1"/>
    <property type="molecule type" value="Genomic_DNA"/>
</dbReference>
<protein>
    <submittedName>
        <fullName evidence="2">Uncharacterized protein</fullName>
    </submittedName>
</protein>
<dbReference type="Gene3D" id="1.20.1250.20">
    <property type="entry name" value="MFS general substrate transporter like domains"/>
    <property type="match status" value="1"/>
</dbReference>